<proteinExistence type="inferred from homology"/>
<dbReference type="GO" id="GO:0005886">
    <property type="term" value="C:plasma membrane"/>
    <property type="evidence" value="ECO:0007669"/>
    <property type="project" value="UniProtKB-SubCell"/>
</dbReference>
<organism evidence="9 10">
    <name type="scientific">Albimonas donghaensis</name>
    <dbReference type="NCBI Taxonomy" id="356660"/>
    <lineage>
        <taxon>Bacteria</taxon>
        <taxon>Pseudomonadati</taxon>
        <taxon>Pseudomonadota</taxon>
        <taxon>Alphaproteobacteria</taxon>
        <taxon>Rhodobacterales</taxon>
        <taxon>Paracoccaceae</taxon>
        <taxon>Albimonas</taxon>
    </lineage>
</organism>
<keyword evidence="5 8" id="KW-1133">Transmembrane helix</keyword>
<feature type="transmembrane region" description="Helical" evidence="8">
    <location>
        <begin position="127"/>
        <end position="148"/>
    </location>
</feature>
<feature type="transmembrane region" description="Helical" evidence="8">
    <location>
        <begin position="97"/>
        <end position="120"/>
    </location>
</feature>
<evidence type="ECO:0000256" key="4">
    <source>
        <dbReference type="ARBA" id="ARBA00022692"/>
    </source>
</evidence>
<evidence type="ECO:0000256" key="6">
    <source>
        <dbReference type="ARBA" id="ARBA00023136"/>
    </source>
</evidence>
<dbReference type="Proteomes" id="UP000199118">
    <property type="component" value="Unassembled WGS sequence"/>
</dbReference>
<protein>
    <submittedName>
        <fullName evidence="9">Uncharacterized membrane protein YadS</fullName>
    </submittedName>
</protein>
<comment type="subcellular location">
    <subcellularLocation>
        <location evidence="1">Cell membrane</location>
        <topology evidence="1">Multi-pass membrane protein</topology>
    </subcellularLocation>
</comment>
<dbReference type="PANTHER" id="PTHR30106">
    <property type="entry name" value="INNER MEMBRANE PROTEIN YEIH-RELATED"/>
    <property type="match status" value="1"/>
</dbReference>
<keyword evidence="6 8" id="KW-0472">Membrane</keyword>
<sequence length="363" mass="36557">MREIMVNAARRGRERLRDLGPGLLLAAAVATAAELLAWRYGAPATLFALLIGIGFHFAADGPRAAPGLAACSGPLLRVGVALLGFRVEAADVAALGPIPFLGVAGLTALTFAGGVGFARLAGLPRRFGLLAGGAVAICGASAALAIAALLPRREAEERDLLYTLVAITALSSAAMVAYPLLFAAMGLDEARTGFLIGATIHDVAQVAAAGYGVGEGAGDAATLVKLERVMLLPAALLAVAWLERRGAGREAAARAGIADTPPTDTAAPDTPAPEPAQPRPRLPLFVFGFAACLGLNSLGIVPEPAHDALRALSSGLLVLAIAALGARTSLRAMGQLGAGRMLTLLATSALLLGAALAWAALAL</sequence>
<feature type="transmembrane region" description="Helical" evidence="8">
    <location>
        <begin position="42"/>
        <end position="59"/>
    </location>
</feature>
<evidence type="ECO:0000256" key="3">
    <source>
        <dbReference type="ARBA" id="ARBA00022475"/>
    </source>
</evidence>
<evidence type="ECO:0000256" key="8">
    <source>
        <dbReference type="SAM" id="Phobius"/>
    </source>
</evidence>
<evidence type="ECO:0000256" key="7">
    <source>
        <dbReference type="SAM" id="MobiDB-lite"/>
    </source>
</evidence>
<evidence type="ECO:0000256" key="5">
    <source>
        <dbReference type="ARBA" id="ARBA00022989"/>
    </source>
</evidence>
<comment type="similarity">
    <text evidence="2">Belongs to the UPF0324 family.</text>
</comment>
<dbReference type="EMBL" id="FNMZ01000005">
    <property type="protein sequence ID" value="SDX47762.1"/>
    <property type="molecule type" value="Genomic_DNA"/>
</dbReference>
<feature type="compositionally biased region" description="Low complexity" evidence="7">
    <location>
        <begin position="253"/>
        <end position="269"/>
    </location>
</feature>
<feature type="transmembrane region" description="Helical" evidence="8">
    <location>
        <begin position="308"/>
        <end position="330"/>
    </location>
</feature>
<dbReference type="RefSeq" id="WP_092683356.1">
    <property type="nucleotide sequence ID" value="NZ_FNMZ01000005.1"/>
</dbReference>
<dbReference type="Pfam" id="PF03601">
    <property type="entry name" value="Cons_hypoth698"/>
    <property type="match status" value="1"/>
</dbReference>
<accession>A0A1H3C0P7</accession>
<evidence type="ECO:0000256" key="2">
    <source>
        <dbReference type="ARBA" id="ARBA00007977"/>
    </source>
</evidence>
<reference evidence="9 10" key="1">
    <citation type="submission" date="2016-10" db="EMBL/GenBank/DDBJ databases">
        <authorList>
            <person name="de Groot N.N."/>
        </authorList>
    </citation>
    <scope>NUCLEOTIDE SEQUENCE [LARGE SCALE GENOMIC DNA]</scope>
    <source>
        <strain evidence="9 10">DSM 17890</strain>
    </source>
</reference>
<dbReference type="PANTHER" id="PTHR30106:SF2">
    <property type="entry name" value="UPF0324 INNER MEMBRANE PROTEIN YEIH"/>
    <property type="match status" value="1"/>
</dbReference>
<feature type="transmembrane region" description="Helical" evidence="8">
    <location>
        <begin position="160"/>
        <end position="181"/>
    </location>
</feature>
<gene>
    <name evidence="9" type="ORF">SAMN05444336_105234</name>
</gene>
<evidence type="ECO:0000313" key="10">
    <source>
        <dbReference type="Proteomes" id="UP000199118"/>
    </source>
</evidence>
<evidence type="ECO:0000256" key="1">
    <source>
        <dbReference type="ARBA" id="ARBA00004651"/>
    </source>
</evidence>
<name>A0A1H3C0P7_9RHOB</name>
<dbReference type="InterPro" id="IPR018383">
    <property type="entry name" value="UPF0324_pro"/>
</dbReference>
<keyword evidence="4 8" id="KW-0812">Transmembrane</keyword>
<keyword evidence="10" id="KW-1185">Reference proteome</keyword>
<feature type="transmembrane region" description="Helical" evidence="8">
    <location>
        <begin position="282"/>
        <end position="302"/>
    </location>
</feature>
<dbReference type="OrthoDB" id="5393513at2"/>
<dbReference type="STRING" id="356660.SAMN05444336_105234"/>
<dbReference type="AlphaFoldDB" id="A0A1H3C0P7"/>
<evidence type="ECO:0000313" key="9">
    <source>
        <dbReference type="EMBL" id="SDX47762.1"/>
    </source>
</evidence>
<keyword evidence="3" id="KW-1003">Cell membrane</keyword>
<feature type="region of interest" description="Disordered" evidence="7">
    <location>
        <begin position="252"/>
        <end position="277"/>
    </location>
</feature>
<feature type="transmembrane region" description="Helical" evidence="8">
    <location>
        <begin position="342"/>
        <end position="361"/>
    </location>
</feature>